<feature type="compositionally biased region" description="Polar residues" evidence="1">
    <location>
        <begin position="329"/>
        <end position="346"/>
    </location>
</feature>
<feature type="region of interest" description="Disordered" evidence="1">
    <location>
        <begin position="1340"/>
        <end position="1410"/>
    </location>
</feature>
<dbReference type="OrthoDB" id="5563016at2759"/>
<proteinExistence type="predicted"/>
<feature type="compositionally biased region" description="Low complexity" evidence="1">
    <location>
        <begin position="1098"/>
        <end position="1113"/>
    </location>
</feature>
<name>A0A9P5S6I6_9FUNG</name>
<feature type="compositionally biased region" description="Low complexity" evidence="1">
    <location>
        <begin position="829"/>
        <end position="840"/>
    </location>
</feature>
<feature type="compositionally biased region" description="Low complexity" evidence="1">
    <location>
        <begin position="403"/>
        <end position="413"/>
    </location>
</feature>
<dbReference type="EMBL" id="JAAAUQ010000027">
    <property type="protein sequence ID" value="KAF9156369.1"/>
    <property type="molecule type" value="Genomic_DNA"/>
</dbReference>
<evidence type="ECO:0000313" key="2">
    <source>
        <dbReference type="EMBL" id="KAF9156369.1"/>
    </source>
</evidence>
<evidence type="ECO:0000256" key="1">
    <source>
        <dbReference type="SAM" id="MobiDB-lite"/>
    </source>
</evidence>
<feature type="region of interest" description="Disordered" evidence="1">
    <location>
        <begin position="20"/>
        <end position="133"/>
    </location>
</feature>
<gene>
    <name evidence="2" type="primary">BNI4_1</name>
    <name evidence="2" type="ORF">BG015_005813</name>
</gene>
<feature type="compositionally biased region" description="Polar residues" evidence="1">
    <location>
        <begin position="592"/>
        <end position="601"/>
    </location>
</feature>
<sequence length="1483" mass="157086">MPLLTISTPPVVASTIVATSTSTFSPVSTSPASPSSFPQLPSLSPSSSSPTSSDISSSSLRLASSSPSYSPASLPASPSCTKATAAGTVQSARRVSVAAGPEQIGRRRGSGTGAGAEVTAAGKQQSSISFSPPTTISTNLPASIIPSAFIELQKPLPPAVSTSYVVGGSIGGGRRASGGGPGSVTTPSATGSPSDLYPLVGRDVLLSYGSLSAAALTTARTMGGETAVADAVASAGIEPPKLRPMSSMENVEFAWSPTTTTAPGSPTTTATTSTLTTEADRRALASSGSRYNASSSNTTVAAAVMSLDRHNNSSCPAAGTGPYPESLVKVSSTSSRNRQNSDQGTVGTAGRVSLDQQSIHPLQLDPDLATTTEEDEEQDGEMEEGEEQTVTMLTKGDDGQQGTTTTSTTTPTTALPLTIITPVSMAMATTSPSLDAAAGEAGTSSSGGDHDLPPIPSAPQPQQQQQQQQQQQHVVRKKTSFAAKLRKVFNNSKALPPTPQDASIPTANSIVSQYQQEQQMQIQEDIISLAAGDDLVDNRAISAGVTTRAEMVALMDQHQHRGSVSSASSIDTSMDVHQRHGNSVFLRRGSHQTETPSTSPEASPCGSPTDISNLNVIMSATTDATANQQPGGSGVVVVVGPIPARDMDLDNTQHRHPLSESEFSSSSSSLPAMEDVESNVSALAVETPHVVVPLPTNQTAADIASALQSPPIPATPGNPTRTVKKRLSFASISSFFSPRNGGSVNNNNSTAQQEARAKQQRASSVPHVENPLVAVGRQIAGFQRRHSLNDLHDNKGAGPSKLSRVGVNPWEKDSNAPLPLAADAGQESGGLTTAAGASTTNNHVSQQQQGVPKPVKKLSLNSVFNKGLRKKKNAPANAPKPESPLPAKPLRSALANRSKITQPGSEAAAHQQQQPKVHLVHRSSVMVAGRRRSASIRSQSSSHRRHNRLSHHQHQHHHGHNGHHHHHGHNNHQHTDPFARLAEANQALATLSRQGSDGQTAAAALRLQQQQQYQTGEFSPSQEELDFCASPLSYDSTSGGLPPSLDTQGLHYHHHNQSQEGLPVSPTRPSTGVDGATMDSSAFSTPPTPRVLPVATKTDTNSSASQQQQNSDAHPITFNRSKYTQQRNPLSTLSPASSCCSYSTSSSSSDDVESCSSSSCSSKQEPVAPESTVVLSTAEGSATESKFVVGSSSSCRNSADRGVVANPLLPASAARVSVNRIAMESQQQALKNNNSTSNDGSAGKSNDNNETLNNNLAGAESASTMSSSSTEASSTASSSTSTSTTNNSSLPAKKSSVTIMNTVAEDVSEEEAMMHAQLAYIQQQQQQYLVQQQPYQHQLHQQQMQQQQEHHHHHHHVHYLPQDYHHHHPHPHHHHYHHSHQNQHQQAGYDPIPSEPHHHQPYYYPHPSLFPPRPPRQLQFSTEEPLVYPTWTPEQYDRTSDAYITASRLTPAIANKIKLELNQFKSQEMLVHEESRVYTHFFV</sequence>
<feature type="compositionally biased region" description="Gly residues" evidence="1">
    <location>
        <begin position="172"/>
        <end position="182"/>
    </location>
</feature>
<feature type="compositionally biased region" description="Low complexity" evidence="1">
    <location>
        <begin position="460"/>
        <end position="472"/>
    </location>
</feature>
<feature type="region of interest" description="Disordered" evidence="1">
    <location>
        <begin position="789"/>
        <end position="888"/>
    </location>
</feature>
<comment type="caution">
    <text evidence="2">The sequence shown here is derived from an EMBL/GenBank/DDBJ whole genome shotgun (WGS) entry which is preliminary data.</text>
</comment>
<feature type="region of interest" description="Disordered" evidence="1">
    <location>
        <begin position="172"/>
        <end position="195"/>
    </location>
</feature>
<feature type="region of interest" description="Disordered" evidence="1">
    <location>
        <begin position="738"/>
        <end position="765"/>
    </location>
</feature>
<feature type="region of interest" description="Disordered" evidence="1">
    <location>
        <begin position="899"/>
        <end position="918"/>
    </location>
</feature>
<feature type="compositionally biased region" description="Low complexity" evidence="1">
    <location>
        <begin position="1145"/>
        <end position="1162"/>
    </location>
</feature>
<dbReference type="GO" id="GO:0003779">
    <property type="term" value="F:actin binding"/>
    <property type="evidence" value="ECO:0007669"/>
    <property type="project" value="TreeGrafter"/>
</dbReference>
<dbReference type="GO" id="GO:0030036">
    <property type="term" value="P:actin cytoskeleton organization"/>
    <property type="evidence" value="ECO:0007669"/>
    <property type="project" value="TreeGrafter"/>
</dbReference>
<reference evidence="2" key="1">
    <citation type="journal article" date="2020" name="Fungal Divers.">
        <title>Resolving the Mortierellaceae phylogeny through synthesis of multi-gene phylogenetics and phylogenomics.</title>
        <authorList>
            <person name="Vandepol N."/>
            <person name="Liber J."/>
            <person name="Desiro A."/>
            <person name="Na H."/>
            <person name="Kennedy M."/>
            <person name="Barry K."/>
            <person name="Grigoriev I.V."/>
            <person name="Miller A.N."/>
            <person name="O'Donnell K."/>
            <person name="Stajich J.E."/>
            <person name="Bonito G."/>
        </authorList>
    </citation>
    <scope>NUCLEOTIDE SEQUENCE</scope>
    <source>
        <strain evidence="2">NRRL 6426</strain>
    </source>
</reference>
<feature type="region of interest" description="Disordered" evidence="1">
    <location>
        <begin position="1145"/>
        <end position="1171"/>
    </location>
</feature>
<accession>A0A9P5S6I6</accession>
<dbReference type="PANTHER" id="PTHR12751">
    <property type="entry name" value="PHOSPHATASE AND ACTIN REGULATOR PHACTR"/>
    <property type="match status" value="1"/>
</dbReference>
<keyword evidence="3" id="KW-1185">Reference proteome</keyword>
<feature type="region of interest" description="Disordered" evidence="1">
    <location>
        <begin position="1228"/>
        <end position="1292"/>
    </location>
</feature>
<feature type="compositionally biased region" description="Acidic residues" evidence="1">
    <location>
        <begin position="372"/>
        <end position="387"/>
    </location>
</feature>
<feature type="compositionally biased region" description="Basic residues" evidence="1">
    <location>
        <begin position="942"/>
        <end position="972"/>
    </location>
</feature>
<evidence type="ECO:0000313" key="3">
    <source>
        <dbReference type="Proteomes" id="UP000748756"/>
    </source>
</evidence>
<feature type="compositionally biased region" description="Low complexity" evidence="1">
    <location>
        <begin position="20"/>
        <end position="79"/>
    </location>
</feature>
<feature type="region of interest" description="Disordered" evidence="1">
    <location>
        <begin position="312"/>
        <end position="413"/>
    </location>
</feature>
<dbReference type="PANTHER" id="PTHR12751:SF18">
    <property type="entry name" value="PHOSPHATASE AND ACTIN REGULATOR 1"/>
    <property type="match status" value="1"/>
</dbReference>
<feature type="compositionally biased region" description="Polar residues" evidence="1">
    <location>
        <begin position="899"/>
        <end position="915"/>
    </location>
</feature>
<feature type="region of interest" description="Disordered" evidence="1">
    <location>
        <begin position="1030"/>
        <end position="1116"/>
    </location>
</feature>
<feature type="compositionally biased region" description="Low complexity" evidence="1">
    <location>
        <begin position="115"/>
        <end position="133"/>
    </location>
</feature>
<feature type="compositionally biased region" description="Basic residues" evidence="1">
    <location>
        <begin position="1365"/>
        <end position="1381"/>
    </location>
</feature>
<feature type="compositionally biased region" description="Polar residues" evidence="1">
    <location>
        <begin position="1228"/>
        <end position="1245"/>
    </location>
</feature>
<feature type="compositionally biased region" description="Polar residues" evidence="1">
    <location>
        <begin position="738"/>
        <end position="750"/>
    </location>
</feature>
<feature type="compositionally biased region" description="Low complexity" evidence="1">
    <location>
        <begin position="1246"/>
        <end position="1289"/>
    </location>
</feature>
<feature type="compositionally biased region" description="Low complexity" evidence="1">
    <location>
        <begin position="436"/>
        <end position="447"/>
    </location>
</feature>
<feature type="compositionally biased region" description="Low complexity" evidence="1">
    <location>
        <begin position="183"/>
        <end position="194"/>
    </location>
</feature>
<feature type="region of interest" description="Disordered" evidence="1">
    <location>
        <begin position="927"/>
        <end position="975"/>
    </location>
</feature>
<organism evidence="2 3">
    <name type="scientific">Linnemannia schmuckeri</name>
    <dbReference type="NCBI Taxonomy" id="64567"/>
    <lineage>
        <taxon>Eukaryota</taxon>
        <taxon>Fungi</taxon>
        <taxon>Fungi incertae sedis</taxon>
        <taxon>Mucoromycota</taxon>
        <taxon>Mortierellomycotina</taxon>
        <taxon>Mortierellomycetes</taxon>
        <taxon>Mortierellales</taxon>
        <taxon>Mortierellaceae</taxon>
        <taxon>Linnemannia</taxon>
    </lineage>
</organism>
<dbReference type="Proteomes" id="UP000748756">
    <property type="component" value="Unassembled WGS sequence"/>
</dbReference>
<feature type="region of interest" description="Disordered" evidence="1">
    <location>
        <begin position="589"/>
        <end position="609"/>
    </location>
</feature>
<feature type="region of interest" description="Disordered" evidence="1">
    <location>
        <begin position="435"/>
        <end position="477"/>
    </location>
</feature>
<protein>
    <submittedName>
        <fullName evidence="2">Bud neck involved protein</fullName>
    </submittedName>
</protein>